<feature type="region of interest" description="Disordered" evidence="1">
    <location>
        <begin position="67"/>
        <end position="94"/>
    </location>
</feature>
<reference evidence="2 3" key="1">
    <citation type="submission" date="2019-03" db="EMBL/GenBank/DDBJ databases">
        <title>Genomic Encyclopedia of Archaeal and Bacterial Type Strains, Phase II (KMG-II): from individual species to whole genera.</title>
        <authorList>
            <person name="Goeker M."/>
        </authorList>
    </citation>
    <scope>NUCLEOTIDE SEQUENCE [LARGE SCALE GENOMIC DNA]</scope>
    <source>
        <strain evidence="2 3">DSM 26433</strain>
    </source>
</reference>
<gene>
    <name evidence="2" type="ORF">BXY66_3967</name>
</gene>
<dbReference type="Proteomes" id="UP000295673">
    <property type="component" value="Unassembled WGS sequence"/>
</dbReference>
<dbReference type="RefSeq" id="WP_132862067.1">
    <property type="nucleotide sequence ID" value="NZ_SMGR01000005.1"/>
</dbReference>
<sequence length="392" mass="43142">MPDPVSNAEIEDVLTSIRRLVSENRPVVDAPVVEETAADEVSEPAEEPVKNAPMALVLTPALRVEETDEAEGGKLEIDHAAEETPLDVSAYEADGGDSFSVEEAHQDDSNTMYFEEPENDETADFDGEEESENVLFEENVDDAIEELAEDVEEAVEDSFEEFEGSIEDLAVADVAHAGHEADAFSEEKHVDADMMPYDVEEEALESDLEVDVEDGRLEGRESIEEAGFVSVEETLEDDEEQDAPFDFKKVLEARLVQWRDGDASGAQDDEPVDSDYTEEEVAEAPIAQEEWSPEPETSHAEMSTEAPFDAIGDTIEAQVHEDVLEGAAATVTADLGEALDEPAVIDEEALREMVADIVRQELQGALGERITRNVRKLVRREIHRALAAHDLD</sequence>
<name>A0A4R1N5B5_9RHOB</name>
<evidence type="ECO:0000313" key="3">
    <source>
        <dbReference type="Proteomes" id="UP000295673"/>
    </source>
</evidence>
<keyword evidence="3" id="KW-1185">Reference proteome</keyword>
<feature type="compositionally biased region" description="Acidic residues" evidence="1">
    <location>
        <begin position="36"/>
        <end position="46"/>
    </location>
</feature>
<proteinExistence type="predicted"/>
<protein>
    <submittedName>
        <fullName evidence="2">Uncharacterized protein</fullName>
    </submittedName>
</protein>
<feature type="compositionally biased region" description="Basic and acidic residues" evidence="1">
    <location>
        <begin position="71"/>
        <end position="82"/>
    </location>
</feature>
<feature type="compositionally biased region" description="Acidic residues" evidence="1">
    <location>
        <begin position="267"/>
        <end position="282"/>
    </location>
</feature>
<comment type="caution">
    <text evidence="2">The sequence shown here is derived from an EMBL/GenBank/DDBJ whole genome shotgun (WGS) entry which is preliminary data.</text>
</comment>
<dbReference type="OrthoDB" id="7875768at2"/>
<accession>A0A4R1N5B5</accession>
<evidence type="ECO:0000256" key="1">
    <source>
        <dbReference type="SAM" id="MobiDB-lite"/>
    </source>
</evidence>
<feature type="region of interest" description="Disordered" evidence="1">
    <location>
        <begin position="31"/>
        <end position="53"/>
    </location>
</feature>
<organism evidence="2 3">
    <name type="scientific">Shimia isoporae</name>
    <dbReference type="NCBI Taxonomy" id="647720"/>
    <lineage>
        <taxon>Bacteria</taxon>
        <taxon>Pseudomonadati</taxon>
        <taxon>Pseudomonadota</taxon>
        <taxon>Alphaproteobacteria</taxon>
        <taxon>Rhodobacterales</taxon>
        <taxon>Roseobacteraceae</taxon>
    </lineage>
</organism>
<evidence type="ECO:0000313" key="2">
    <source>
        <dbReference type="EMBL" id="TCK99463.1"/>
    </source>
</evidence>
<feature type="region of interest" description="Disordered" evidence="1">
    <location>
        <begin position="260"/>
        <end position="303"/>
    </location>
</feature>
<dbReference type="AlphaFoldDB" id="A0A4R1N5B5"/>
<dbReference type="EMBL" id="SMGR01000005">
    <property type="protein sequence ID" value="TCK99463.1"/>
    <property type="molecule type" value="Genomic_DNA"/>
</dbReference>